<feature type="compositionally biased region" description="Polar residues" evidence="1">
    <location>
        <begin position="25"/>
        <end position="41"/>
    </location>
</feature>
<dbReference type="EMBL" id="BPLQ01002278">
    <property type="protein sequence ID" value="GIX90941.1"/>
    <property type="molecule type" value="Genomic_DNA"/>
</dbReference>
<evidence type="ECO:0000313" key="3">
    <source>
        <dbReference type="Proteomes" id="UP001054837"/>
    </source>
</evidence>
<gene>
    <name evidence="2" type="ORF">CDAR_177471</name>
</gene>
<feature type="region of interest" description="Disordered" evidence="1">
    <location>
        <begin position="1"/>
        <end position="42"/>
    </location>
</feature>
<reference evidence="2 3" key="1">
    <citation type="submission" date="2021-06" db="EMBL/GenBank/DDBJ databases">
        <title>Caerostris darwini draft genome.</title>
        <authorList>
            <person name="Kono N."/>
            <person name="Arakawa K."/>
        </authorList>
    </citation>
    <scope>NUCLEOTIDE SEQUENCE [LARGE SCALE GENOMIC DNA]</scope>
</reference>
<evidence type="ECO:0000256" key="1">
    <source>
        <dbReference type="SAM" id="MobiDB-lite"/>
    </source>
</evidence>
<dbReference type="Proteomes" id="UP001054837">
    <property type="component" value="Unassembled WGS sequence"/>
</dbReference>
<evidence type="ECO:0000313" key="2">
    <source>
        <dbReference type="EMBL" id="GIX90941.1"/>
    </source>
</evidence>
<feature type="region of interest" description="Disordered" evidence="1">
    <location>
        <begin position="66"/>
        <end position="93"/>
    </location>
</feature>
<name>A0AAV4P5B9_9ARAC</name>
<dbReference type="AlphaFoldDB" id="A0AAV4P5B9"/>
<proteinExistence type="predicted"/>
<accession>A0AAV4P5B9</accession>
<feature type="compositionally biased region" description="Basic and acidic residues" evidence="1">
    <location>
        <begin position="73"/>
        <end position="82"/>
    </location>
</feature>
<comment type="caution">
    <text evidence="2">The sequence shown here is derived from an EMBL/GenBank/DDBJ whole genome shotgun (WGS) entry which is preliminary data.</text>
</comment>
<protein>
    <submittedName>
        <fullName evidence="2">Uncharacterized protein</fullName>
    </submittedName>
</protein>
<keyword evidence="3" id="KW-1185">Reference proteome</keyword>
<organism evidence="2 3">
    <name type="scientific">Caerostris darwini</name>
    <dbReference type="NCBI Taxonomy" id="1538125"/>
    <lineage>
        <taxon>Eukaryota</taxon>
        <taxon>Metazoa</taxon>
        <taxon>Ecdysozoa</taxon>
        <taxon>Arthropoda</taxon>
        <taxon>Chelicerata</taxon>
        <taxon>Arachnida</taxon>
        <taxon>Araneae</taxon>
        <taxon>Araneomorphae</taxon>
        <taxon>Entelegynae</taxon>
        <taxon>Araneoidea</taxon>
        <taxon>Araneidae</taxon>
        <taxon>Caerostris</taxon>
    </lineage>
</organism>
<sequence>MQRKNKNNKNEQQNNNNGHAKKHQSQTSRTPKTRETVSLSAHGTKHIESNAVLFITVACLTGPKVGGGGGWRWGDKTARPPREFPSSNGSWGRLHKPIISIKLGAGDTMD</sequence>